<keyword evidence="2" id="KW-1185">Reference proteome</keyword>
<evidence type="ECO:0000313" key="2">
    <source>
        <dbReference type="Proteomes" id="UP000318571"/>
    </source>
</evidence>
<proteinExistence type="predicted"/>
<protein>
    <submittedName>
        <fullName evidence="1">Uncharacterized protein</fullName>
    </submittedName>
</protein>
<dbReference type="Proteomes" id="UP000318571">
    <property type="component" value="Chromosome 2"/>
</dbReference>
<dbReference type="AlphaFoldDB" id="A0A553PCU0"/>
<sequence>MISQIWLRTSGHIQFHDPPTFGPLKVKSKDEDHIKIVSHVIHQLDPNLGLSLASTPEVKGLQRLEAMKYGYISRFMDRLS</sequence>
<gene>
    <name evidence="1" type="ORF">TCAL_14559</name>
</gene>
<reference evidence="1 2" key="1">
    <citation type="journal article" date="2018" name="Nat. Ecol. Evol.">
        <title>Genomic signatures of mitonuclear coevolution across populations of Tigriopus californicus.</title>
        <authorList>
            <person name="Barreto F.S."/>
            <person name="Watson E.T."/>
            <person name="Lima T.G."/>
            <person name="Willett C.S."/>
            <person name="Edmands S."/>
            <person name="Li W."/>
            <person name="Burton R.S."/>
        </authorList>
    </citation>
    <scope>NUCLEOTIDE SEQUENCE [LARGE SCALE GENOMIC DNA]</scope>
    <source>
        <strain evidence="1 2">San Diego</strain>
    </source>
</reference>
<accession>A0A553PCU0</accession>
<organism evidence="1 2">
    <name type="scientific">Tigriopus californicus</name>
    <name type="common">Marine copepod</name>
    <dbReference type="NCBI Taxonomy" id="6832"/>
    <lineage>
        <taxon>Eukaryota</taxon>
        <taxon>Metazoa</taxon>
        <taxon>Ecdysozoa</taxon>
        <taxon>Arthropoda</taxon>
        <taxon>Crustacea</taxon>
        <taxon>Multicrustacea</taxon>
        <taxon>Hexanauplia</taxon>
        <taxon>Copepoda</taxon>
        <taxon>Harpacticoida</taxon>
        <taxon>Harpacticidae</taxon>
        <taxon>Tigriopus</taxon>
    </lineage>
</organism>
<comment type="caution">
    <text evidence="1">The sequence shown here is derived from an EMBL/GenBank/DDBJ whole genome shotgun (WGS) entry which is preliminary data.</text>
</comment>
<evidence type="ECO:0000313" key="1">
    <source>
        <dbReference type="EMBL" id="TRY75493.1"/>
    </source>
</evidence>
<name>A0A553PCU0_TIGCA</name>
<dbReference type="EMBL" id="VCGU01000005">
    <property type="protein sequence ID" value="TRY75493.1"/>
    <property type="molecule type" value="Genomic_DNA"/>
</dbReference>